<gene>
    <name evidence="2" type="ORF">HannXRQ_Chr04g0095851</name>
    <name evidence="1" type="ORF">HanXRQr2_Chr04g0140731</name>
</gene>
<name>A0A251UVL0_HELAN</name>
<keyword evidence="2" id="KW-0378">Hydrolase</keyword>
<dbReference type="STRING" id="4232.A0A251UVL0"/>
<sequence length="167" mass="19247">MGKTICTPITIENPTADAVTLWSVEIYDSKPKYSFTLSVMEPPSPDSDEEYIKSFVESFSMEDRTLLPCKTLTIWLSCKTMVKGLQTTAVHFSFDDYKIERMGFIMAEDKISESLSTSYNRSMRVIPRTVSPMQSQSRPYNANELREYPIKDLTLNNYVLFFKSCLR</sequence>
<dbReference type="EMBL" id="CM007893">
    <property type="protein sequence ID" value="OTG27053.1"/>
    <property type="molecule type" value="Genomic_DNA"/>
</dbReference>
<dbReference type="EMBL" id="MNCJ02000319">
    <property type="protein sequence ID" value="KAF5808028.1"/>
    <property type="molecule type" value="Genomic_DNA"/>
</dbReference>
<keyword evidence="2" id="KW-0547">Nucleotide-binding</keyword>
<dbReference type="InParanoid" id="A0A251UVL0"/>
<proteinExistence type="predicted"/>
<keyword evidence="2" id="KW-0347">Helicase</keyword>
<keyword evidence="2" id="KW-0067">ATP-binding</keyword>
<accession>A0A251UVL0</accession>
<reference evidence="2" key="2">
    <citation type="submission" date="2017-02" db="EMBL/GenBank/DDBJ databases">
        <title>Sunflower complete genome.</title>
        <authorList>
            <person name="Langlade N."/>
            <person name="Munos S."/>
        </authorList>
    </citation>
    <scope>NUCLEOTIDE SEQUENCE [LARGE SCALE GENOMIC DNA]</scope>
    <source>
        <tissue evidence="2">Leaves</tissue>
    </source>
</reference>
<dbReference type="GO" id="GO:0004386">
    <property type="term" value="F:helicase activity"/>
    <property type="evidence" value="ECO:0007669"/>
    <property type="project" value="UniProtKB-KW"/>
</dbReference>
<keyword evidence="3" id="KW-1185">Reference proteome</keyword>
<protein>
    <submittedName>
        <fullName evidence="2">Putative RNA helicase SDE3</fullName>
    </submittedName>
</protein>
<reference evidence="1" key="3">
    <citation type="submission" date="2020-06" db="EMBL/GenBank/DDBJ databases">
        <title>Helianthus annuus Genome sequencing and assembly Release 2.</title>
        <authorList>
            <person name="Gouzy J."/>
            <person name="Langlade N."/>
            <person name="Munos S."/>
        </authorList>
    </citation>
    <scope>NUCLEOTIDE SEQUENCE</scope>
    <source>
        <tissue evidence="1">Leaves</tissue>
    </source>
</reference>
<dbReference type="Proteomes" id="UP000215914">
    <property type="component" value="Chromosome 4"/>
</dbReference>
<dbReference type="Gramene" id="mRNA:HanXRQr2_Chr04g0140731">
    <property type="protein sequence ID" value="CDS:HanXRQr2_Chr04g0140731.1"/>
    <property type="gene ID" value="HanXRQr2_Chr04g0140731"/>
</dbReference>
<dbReference type="AlphaFoldDB" id="A0A251UVL0"/>
<evidence type="ECO:0000313" key="2">
    <source>
        <dbReference type="EMBL" id="OTG27053.1"/>
    </source>
</evidence>
<evidence type="ECO:0000313" key="3">
    <source>
        <dbReference type="Proteomes" id="UP000215914"/>
    </source>
</evidence>
<evidence type="ECO:0000313" key="1">
    <source>
        <dbReference type="EMBL" id="KAF5808028.1"/>
    </source>
</evidence>
<reference evidence="1 3" key="1">
    <citation type="journal article" date="2017" name="Nature">
        <title>The sunflower genome provides insights into oil metabolism, flowering and Asterid evolution.</title>
        <authorList>
            <person name="Badouin H."/>
            <person name="Gouzy J."/>
            <person name="Grassa C.J."/>
            <person name="Murat F."/>
            <person name="Staton S.E."/>
            <person name="Cottret L."/>
            <person name="Lelandais-Briere C."/>
            <person name="Owens G.L."/>
            <person name="Carrere S."/>
            <person name="Mayjonade B."/>
            <person name="Legrand L."/>
            <person name="Gill N."/>
            <person name="Kane N.C."/>
            <person name="Bowers J.E."/>
            <person name="Hubner S."/>
            <person name="Bellec A."/>
            <person name="Berard A."/>
            <person name="Berges H."/>
            <person name="Blanchet N."/>
            <person name="Boniface M.C."/>
            <person name="Brunel D."/>
            <person name="Catrice O."/>
            <person name="Chaidir N."/>
            <person name="Claudel C."/>
            <person name="Donnadieu C."/>
            <person name="Faraut T."/>
            <person name="Fievet G."/>
            <person name="Helmstetter N."/>
            <person name="King M."/>
            <person name="Knapp S.J."/>
            <person name="Lai Z."/>
            <person name="Le Paslier M.C."/>
            <person name="Lippi Y."/>
            <person name="Lorenzon L."/>
            <person name="Mandel J.R."/>
            <person name="Marage G."/>
            <person name="Marchand G."/>
            <person name="Marquand E."/>
            <person name="Bret-Mestries E."/>
            <person name="Morien E."/>
            <person name="Nambeesan S."/>
            <person name="Nguyen T."/>
            <person name="Pegot-Espagnet P."/>
            <person name="Pouilly N."/>
            <person name="Raftis F."/>
            <person name="Sallet E."/>
            <person name="Schiex T."/>
            <person name="Thomas J."/>
            <person name="Vandecasteele C."/>
            <person name="Vares D."/>
            <person name="Vear F."/>
            <person name="Vautrin S."/>
            <person name="Crespi M."/>
            <person name="Mangin B."/>
            <person name="Burke J.M."/>
            <person name="Salse J."/>
            <person name="Munos S."/>
            <person name="Vincourt P."/>
            <person name="Rieseberg L.H."/>
            <person name="Langlade N.B."/>
        </authorList>
    </citation>
    <scope>NUCLEOTIDE SEQUENCE [LARGE SCALE GENOMIC DNA]</scope>
    <source>
        <strain evidence="3">cv. SF193</strain>
        <tissue evidence="1">Leaves</tissue>
    </source>
</reference>
<organism evidence="2 3">
    <name type="scientific">Helianthus annuus</name>
    <name type="common">Common sunflower</name>
    <dbReference type="NCBI Taxonomy" id="4232"/>
    <lineage>
        <taxon>Eukaryota</taxon>
        <taxon>Viridiplantae</taxon>
        <taxon>Streptophyta</taxon>
        <taxon>Embryophyta</taxon>
        <taxon>Tracheophyta</taxon>
        <taxon>Spermatophyta</taxon>
        <taxon>Magnoliopsida</taxon>
        <taxon>eudicotyledons</taxon>
        <taxon>Gunneridae</taxon>
        <taxon>Pentapetalae</taxon>
        <taxon>asterids</taxon>
        <taxon>campanulids</taxon>
        <taxon>Asterales</taxon>
        <taxon>Asteraceae</taxon>
        <taxon>Asteroideae</taxon>
        <taxon>Heliantheae alliance</taxon>
        <taxon>Heliantheae</taxon>
        <taxon>Helianthus</taxon>
    </lineage>
</organism>